<feature type="non-terminal residue" evidence="7">
    <location>
        <position position="1"/>
    </location>
</feature>
<dbReference type="Pfam" id="PF00008">
    <property type="entry name" value="EGF"/>
    <property type="match status" value="2"/>
</dbReference>
<keyword evidence="1 4" id="KW-0245">EGF-like domain</keyword>
<accession>A0AAD5QSW6</accession>
<dbReference type="PROSITE" id="PS50026">
    <property type="entry name" value="EGF_3"/>
    <property type="match status" value="2"/>
</dbReference>
<feature type="compositionally biased region" description="Polar residues" evidence="5">
    <location>
        <begin position="240"/>
        <end position="250"/>
    </location>
</feature>
<evidence type="ECO:0000256" key="1">
    <source>
        <dbReference type="ARBA" id="ARBA00022536"/>
    </source>
</evidence>
<evidence type="ECO:0000313" key="8">
    <source>
        <dbReference type="Proteomes" id="UP001196413"/>
    </source>
</evidence>
<proteinExistence type="predicted"/>
<evidence type="ECO:0000256" key="4">
    <source>
        <dbReference type="PROSITE-ProRule" id="PRU00076"/>
    </source>
</evidence>
<evidence type="ECO:0000259" key="6">
    <source>
        <dbReference type="PROSITE" id="PS50026"/>
    </source>
</evidence>
<dbReference type="PANTHER" id="PTHR24049">
    <property type="entry name" value="CRUMBS FAMILY MEMBER"/>
    <property type="match status" value="1"/>
</dbReference>
<name>A0AAD5QSW6_PARTN</name>
<dbReference type="EMBL" id="JAHQIW010003240">
    <property type="protein sequence ID" value="KAJ1357821.1"/>
    <property type="molecule type" value="Genomic_DNA"/>
</dbReference>
<dbReference type="InterPro" id="IPR001881">
    <property type="entry name" value="EGF-like_Ca-bd_dom"/>
</dbReference>
<reference evidence="7" key="1">
    <citation type="submission" date="2021-06" db="EMBL/GenBank/DDBJ databases">
        <title>Parelaphostrongylus tenuis whole genome reference sequence.</title>
        <authorList>
            <person name="Garwood T.J."/>
            <person name="Larsen P.A."/>
            <person name="Fountain-Jones N.M."/>
            <person name="Garbe J.R."/>
            <person name="Macchietto M.G."/>
            <person name="Kania S.A."/>
            <person name="Gerhold R.W."/>
            <person name="Richards J.E."/>
            <person name="Wolf T.M."/>
        </authorList>
    </citation>
    <scope>NUCLEOTIDE SEQUENCE</scope>
    <source>
        <strain evidence="7">MNPRO001-30</strain>
        <tissue evidence="7">Meninges</tissue>
    </source>
</reference>
<evidence type="ECO:0000256" key="2">
    <source>
        <dbReference type="ARBA" id="ARBA00022737"/>
    </source>
</evidence>
<dbReference type="SMART" id="SM00181">
    <property type="entry name" value="EGF"/>
    <property type="match status" value="2"/>
</dbReference>
<keyword evidence="2" id="KW-0677">Repeat</keyword>
<dbReference type="SMART" id="SM00179">
    <property type="entry name" value="EGF_CA"/>
    <property type="match status" value="2"/>
</dbReference>
<dbReference type="CDD" id="cd00054">
    <property type="entry name" value="EGF_CA"/>
    <property type="match status" value="2"/>
</dbReference>
<evidence type="ECO:0000313" key="7">
    <source>
        <dbReference type="EMBL" id="KAJ1357821.1"/>
    </source>
</evidence>
<feature type="domain" description="EGF-like" evidence="6">
    <location>
        <begin position="96"/>
        <end position="134"/>
    </location>
</feature>
<dbReference type="SUPFAM" id="SSF57196">
    <property type="entry name" value="EGF/Laminin"/>
    <property type="match status" value="2"/>
</dbReference>
<dbReference type="GO" id="GO:0016020">
    <property type="term" value="C:membrane"/>
    <property type="evidence" value="ECO:0007669"/>
    <property type="project" value="UniProtKB-SubCell"/>
</dbReference>
<evidence type="ECO:0000256" key="3">
    <source>
        <dbReference type="ARBA" id="ARBA00023157"/>
    </source>
</evidence>
<dbReference type="PROSITE" id="PS01186">
    <property type="entry name" value="EGF_2"/>
    <property type="match status" value="1"/>
</dbReference>
<feature type="disulfide bond" evidence="4">
    <location>
        <begin position="124"/>
        <end position="133"/>
    </location>
</feature>
<keyword evidence="8" id="KW-1185">Reference proteome</keyword>
<feature type="compositionally biased region" description="Basic and acidic residues" evidence="5">
    <location>
        <begin position="182"/>
        <end position="239"/>
    </location>
</feature>
<protein>
    <submittedName>
        <fullName evidence="7">KU protein</fullName>
    </submittedName>
</protein>
<comment type="caution">
    <text evidence="4">Lacks conserved residue(s) required for the propagation of feature annotation.</text>
</comment>
<dbReference type="InterPro" id="IPR000742">
    <property type="entry name" value="EGF"/>
</dbReference>
<dbReference type="PROSITE" id="PS00022">
    <property type="entry name" value="EGF_1"/>
    <property type="match status" value="1"/>
</dbReference>
<dbReference type="AlphaFoldDB" id="A0AAD5QSW6"/>
<dbReference type="GO" id="GO:0005509">
    <property type="term" value="F:calcium ion binding"/>
    <property type="evidence" value="ECO:0007669"/>
    <property type="project" value="InterPro"/>
</dbReference>
<gene>
    <name evidence="7" type="primary">MEC-9</name>
    <name evidence="7" type="ORF">KIN20_016068</name>
</gene>
<dbReference type="Proteomes" id="UP001196413">
    <property type="component" value="Unassembled WGS sequence"/>
</dbReference>
<comment type="caution">
    <text evidence="7">The sequence shown here is derived from an EMBL/GenBank/DDBJ whole genome shotgun (WGS) entry which is preliminary data.</text>
</comment>
<evidence type="ECO:0000256" key="5">
    <source>
        <dbReference type="SAM" id="MobiDB-lite"/>
    </source>
</evidence>
<feature type="domain" description="EGF-like" evidence="6">
    <location>
        <begin position="56"/>
        <end position="94"/>
    </location>
</feature>
<sequence>MMVAPVRAKISFKMKYRVCTPVKIQRNMIVSCRFLECKRKCDAIPKGRKSNEKVGNNDPCAPQPCKNGATCLAKVQKEKATYECYCAIGYGGPHCDQRPCDVNPCLHNGTCRTTAGYSSYFCDCQPGYGGKNCDIAIGSKLPEERYGSNVLLVSSGKAEWIQEMKERLGGQKKTPPPSIADEPYKGTKKPGREEREKQDAARHDEKGDKSSAGHGQNENHETPESSGYKDVKQPNDMKESQNSPEMPQKS</sequence>
<keyword evidence="3 4" id="KW-1015">Disulfide bond</keyword>
<dbReference type="Gene3D" id="2.10.25.10">
    <property type="entry name" value="Laminin"/>
    <property type="match status" value="2"/>
</dbReference>
<feature type="disulfide bond" evidence="4">
    <location>
        <begin position="105"/>
        <end position="122"/>
    </location>
</feature>
<dbReference type="InterPro" id="IPR051022">
    <property type="entry name" value="Notch_Cell-Fate_Det"/>
</dbReference>
<organism evidence="7 8">
    <name type="scientific">Parelaphostrongylus tenuis</name>
    <name type="common">Meningeal worm</name>
    <dbReference type="NCBI Taxonomy" id="148309"/>
    <lineage>
        <taxon>Eukaryota</taxon>
        <taxon>Metazoa</taxon>
        <taxon>Ecdysozoa</taxon>
        <taxon>Nematoda</taxon>
        <taxon>Chromadorea</taxon>
        <taxon>Rhabditida</taxon>
        <taxon>Rhabditina</taxon>
        <taxon>Rhabditomorpha</taxon>
        <taxon>Strongyloidea</taxon>
        <taxon>Metastrongylidae</taxon>
        <taxon>Parelaphostrongylus</taxon>
    </lineage>
</organism>
<feature type="region of interest" description="Disordered" evidence="5">
    <location>
        <begin position="166"/>
        <end position="250"/>
    </location>
</feature>